<dbReference type="RefSeq" id="WP_063633710.1">
    <property type="nucleotide sequence ID" value="NZ_CP015285.1"/>
</dbReference>
<evidence type="ECO:0000256" key="6">
    <source>
        <dbReference type="ARBA" id="ARBA00023136"/>
    </source>
</evidence>
<evidence type="ECO:0000313" key="10">
    <source>
        <dbReference type="EMBL" id="ANC90572.1"/>
    </source>
</evidence>
<dbReference type="Proteomes" id="UP000077405">
    <property type="component" value="Chromosome"/>
</dbReference>
<keyword evidence="2" id="KW-0813">Transport</keyword>
<dbReference type="InterPro" id="IPR037185">
    <property type="entry name" value="EmrE-like"/>
</dbReference>
<reference evidence="10 11" key="1">
    <citation type="journal article" date="2013" name="Int. J. Syst. Evol. Microbiol.">
        <title>Azospirillum humicireducens sp. nov., a nitrogen-fixing bacterium isolated from a microbial fuel cell.</title>
        <authorList>
            <person name="Zhou S."/>
            <person name="Han L."/>
            <person name="Wang Y."/>
            <person name="Yang G."/>
            <person name="Zhuang L."/>
            <person name="Hu P."/>
        </authorList>
    </citation>
    <scope>NUCLEOTIDE SEQUENCE [LARGE SCALE GENOMIC DNA]</scope>
    <source>
        <strain evidence="10 11">SgZ-5</strain>
    </source>
</reference>
<dbReference type="EMBL" id="CP015285">
    <property type="protein sequence ID" value="ANC90572.1"/>
    <property type="molecule type" value="Genomic_DNA"/>
</dbReference>
<dbReference type="GO" id="GO:0022857">
    <property type="term" value="F:transmembrane transporter activity"/>
    <property type="evidence" value="ECO:0007669"/>
    <property type="project" value="InterPro"/>
</dbReference>
<keyword evidence="5 9" id="KW-1133">Transmembrane helix</keyword>
<evidence type="ECO:0000256" key="8">
    <source>
        <dbReference type="RuleBase" id="RU003942"/>
    </source>
</evidence>
<feature type="transmembrane region" description="Helical" evidence="9">
    <location>
        <begin position="59"/>
        <end position="79"/>
    </location>
</feature>
<comment type="similarity">
    <text evidence="7 8">Belongs to the drug/metabolite transporter (DMT) superfamily. Small multidrug resistance (SMR) (TC 2.A.7.1) family.</text>
</comment>
<dbReference type="InterPro" id="IPR045324">
    <property type="entry name" value="Small_multidrug_res"/>
</dbReference>
<comment type="subcellular location">
    <subcellularLocation>
        <location evidence="1 8">Cell membrane</location>
        <topology evidence="1 8">Multi-pass membrane protein</topology>
    </subcellularLocation>
</comment>
<dbReference type="AlphaFoldDB" id="A0A160JD13"/>
<evidence type="ECO:0000256" key="5">
    <source>
        <dbReference type="ARBA" id="ARBA00022989"/>
    </source>
</evidence>
<dbReference type="GO" id="GO:1990961">
    <property type="term" value="P:xenobiotic detoxification by transmembrane export across the plasma membrane"/>
    <property type="evidence" value="ECO:0007669"/>
    <property type="project" value="UniProtKB-ARBA"/>
</dbReference>
<dbReference type="OrthoDB" id="9808638at2"/>
<dbReference type="SUPFAM" id="SSF103481">
    <property type="entry name" value="Multidrug resistance efflux transporter EmrE"/>
    <property type="match status" value="1"/>
</dbReference>
<gene>
    <name evidence="10" type="ORF">A6A40_00835</name>
</gene>
<accession>A0A160JD13</accession>
<dbReference type="Gene3D" id="1.10.3730.20">
    <property type="match status" value="1"/>
</dbReference>
<dbReference type="InterPro" id="IPR000390">
    <property type="entry name" value="Small_drug/metabolite_transptr"/>
</dbReference>
<evidence type="ECO:0000313" key="11">
    <source>
        <dbReference type="Proteomes" id="UP000077405"/>
    </source>
</evidence>
<dbReference type="GO" id="GO:0005886">
    <property type="term" value="C:plasma membrane"/>
    <property type="evidence" value="ECO:0007669"/>
    <property type="project" value="UniProtKB-SubCell"/>
</dbReference>
<evidence type="ECO:0000256" key="2">
    <source>
        <dbReference type="ARBA" id="ARBA00022448"/>
    </source>
</evidence>
<keyword evidence="3" id="KW-1003">Cell membrane</keyword>
<evidence type="ECO:0000256" key="4">
    <source>
        <dbReference type="ARBA" id="ARBA00022692"/>
    </source>
</evidence>
<dbReference type="FunFam" id="1.10.3730.20:FF:000001">
    <property type="entry name" value="Quaternary ammonium compound resistance transporter SugE"/>
    <property type="match status" value="1"/>
</dbReference>
<dbReference type="KEGG" id="ahu:A6A40_00835"/>
<name>A0A160JD13_9PROT</name>
<keyword evidence="11" id="KW-1185">Reference proteome</keyword>
<evidence type="ECO:0000256" key="3">
    <source>
        <dbReference type="ARBA" id="ARBA00022475"/>
    </source>
</evidence>
<sequence>MSWLYLVVAILFEIVGTSAMKMSDGMTRLGPAAVVVVCYGVAFVLLAKALRSIEVGIAYAIWSAAGTAAIAAIGVFVFGESLTTMKVVGIALIVAGVISLHMANGAA</sequence>
<dbReference type="PANTHER" id="PTHR30561:SF1">
    <property type="entry name" value="MULTIDRUG TRANSPORTER EMRE"/>
    <property type="match status" value="1"/>
</dbReference>
<feature type="transmembrane region" description="Helical" evidence="9">
    <location>
        <begin position="29"/>
        <end position="47"/>
    </location>
</feature>
<protein>
    <submittedName>
        <fullName evidence="10">QacE family quaternary ammonium compound efflux SMR transporter</fullName>
    </submittedName>
</protein>
<dbReference type="PANTHER" id="PTHR30561">
    <property type="entry name" value="SMR FAMILY PROTON-DEPENDENT DRUG EFFLUX TRANSPORTER SUGE"/>
    <property type="match status" value="1"/>
</dbReference>
<proteinExistence type="inferred from homology"/>
<evidence type="ECO:0000256" key="7">
    <source>
        <dbReference type="ARBA" id="ARBA00038032"/>
    </source>
</evidence>
<keyword evidence="4 8" id="KW-0812">Transmembrane</keyword>
<organism evidence="10 11">
    <name type="scientific">Azospirillum humicireducens</name>
    <dbReference type="NCBI Taxonomy" id="1226968"/>
    <lineage>
        <taxon>Bacteria</taxon>
        <taxon>Pseudomonadati</taxon>
        <taxon>Pseudomonadota</taxon>
        <taxon>Alphaproteobacteria</taxon>
        <taxon>Rhodospirillales</taxon>
        <taxon>Azospirillaceae</taxon>
        <taxon>Azospirillum</taxon>
    </lineage>
</organism>
<dbReference type="Pfam" id="PF00893">
    <property type="entry name" value="Multi_Drug_Res"/>
    <property type="match status" value="1"/>
</dbReference>
<keyword evidence="6 9" id="KW-0472">Membrane</keyword>
<evidence type="ECO:0000256" key="1">
    <source>
        <dbReference type="ARBA" id="ARBA00004651"/>
    </source>
</evidence>
<feature type="transmembrane region" description="Helical" evidence="9">
    <location>
        <begin position="85"/>
        <end position="103"/>
    </location>
</feature>
<dbReference type="STRING" id="1226968.A6A40_00835"/>
<evidence type="ECO:0000256" key="9">
    <source>
        <dbReference type="SAM" id="Phobius"/>
    </source>
</evidence>